<dbReference type="CDD" id="cd07374">
    <property type="entry name" value="CYTH-like_Pase"/>
    <property type="match status" value="1"/>
</dbReference>
<dbReference type="AlphaFoldDB" id="A0A495VVQ3"/>
<gene>
    <name evidence="4" type="ORF">C8E97_1533</name>
</gene>
<dbReference type="Pfam" id="PF05235">
    <property type="entry name" value="CHAD"/>
    <property type="match status" value="1"/>
</dbReference>
<dbReference type="SMART" id="SM00880">
    <property type="entry name" value="CHAD"/>
    <property type="match status" value="1"/>
</dbReference>
<organism evidence="4 5">
    <name type="scientific">Saccharothrix australiensis</name>
    <dbReference type="NCBI Taxonomy" id="2072"/>
    <lineage>
        <taxon>Bacteria</taxon>
        <taxon>Bacillati</taxon>
        <taxon>Actinomycetota</taxon>
        <taxon>Actinomycetes</taxon>
        <taxon>Pseudonocardiales</taxon>
        <taxon>Pseudonocardiaceae</taxon>
        <taxon>Saccharothrix</taxon>
    </lineage>
</organism>
<dbReference type="Gene3D" id="2.40.320.10">
    <property type="entry name" value="Hypothetical Protein Pfu-838710-001"/>
    <property type="match status" value="1"/>
</dbReference>
<comment type="caution">
    <text evidence="4">The sequence shown here is derived from an EMBL/GenBank/DDBJ whole genome shotgun (WGS) entry which is preliminary data.</text>
</comment>
<dbReference type="OrthoDB" id="9777271at2"/>
<dbReference type="SMART" id="SM01118">
    <property type="entry name" value="CYTH"/>
    <property type="match status" value="1"/>
</dbReference>
<sequence>MSTSVHETERKYEAPTGAALPDLADLPGVAAAAGPEELRLEAVYYDTADLRLARAGLTLRRRTGGDDAGWHLKLPVDADTREEVRLPPGRAAKHPPKELGALVQVHARGDELAPVARIRTTRQRWQLVDDRGDLLAEVVEDLVSAQDVADESVDSWREVEVELGERGDTALLDVVEERLARAGIVRSTSSAKLTRLLAGRIAPRPPAPRTGKTAGDVVLAYLREQADALKQQDPRVRRKEHDAVHGMRVATRRMRSALQAFGKVVDRERTRALTDELKWIAGVLGEARDAEVMRAGFEHNVAELDPDLVLGSVSAELTRHFAPLEADAHRSATAAMDSRRYFALLDAVDALLADPPLTPLAAGKAKKVLPPLIAKTYRRLARNAEHAHDDESLHESRKAAKRLRYAVEAVEPLYGKSARKYRKRLKDLQTLLGDHQDSVVARPVLRELGGQAHLDNANGFTFGLLYGMEVAKSQRVEERFPAAWRALGKPKFA</sequence>
<dbReference type="Pfam" id="PF01928">
    <property type="entry name" value="CYTH"/>
    <property type="match status" value="1"/>
</dbReference>
<dbReference type="Proteomes" id="UP000282084">
    <property type="component" value="Unassembled WGS sequence"/>
</dbReference>
<dbReference type="InterPro" id="IPR033469">
    <property type="entry name" value="CYTH-like_dom_sf"/>
</dbReference>
<dbReference type="PROSITE" id="PS51707">
    <property type="entry name" value="CYTH"/>
    <property type="match status" value="1"/>
</dbReference>
<dbReference type="InterPro" id="IPR038186">
    <property type="entry name" value="CHAD_dom_sf"/>
</dbReference>
<dbReference type="Gene3D" id="1.40.20.10">
    <property type="entry name" value="CHAD domain"/>
    <property type="match status" value="1"/>
</dbReference>
<evidence type="ECO:0000313" key="4">
    <source>
        <dbReference type="EMBL" id="RKT52990.1"/>
    </source>
</evidence>
<feature type="region of interest" description="Disordered" evidence="1">
    <location>
        <begin position="1"/>
        <end position="20"/>
    </location>
</feature>
<proteinExistence type="predicted"/>
<dbReference type="InterPro" id="IPR007899">
    <property type="entry name" value="CHAD_dom"/>
</dbReference>
<evidence type="ECO:0000256" key="1">
    <source>
        <dbReference type="SAM" id="MobiDB-lite"/>
    </source>
</evidence>
<feature type="domain" description="CYTH" evidence="2">
    <location>
        <begin position="5"/>
        <end position="200"/>
    </location>
</feature>
<dbReference type="PANTHER" id="PTHR39339:SF1">
    <property type="entry name" value="CHAD DOMAIN-CONTAINING PROTEIN"/>
    <property type="match status" value="1"/>
</dbReference>
<feature type="domain" description="CHAD" evidence="3">
    <location>
        <begin position="211"/>
        <end position="489"/>
    </location>
</feature>
<dbReference type="InterPro" id="IPR023577">
    <property type="entry name" value="CYTH_domain"/>
</dbReference>
<reference evidence="4 5" key="1">
    <citation type="submission" date="2018-10" db="EMBL/GenBank/DDBJ databases">
        <title>Sequencing the genomes of 1000 actinobacteria strains.</title>
        <authorList>
            <person name="Klenk H.-P."/>
        </authorList>
    </citation>
    <scope>NUCLEOTIDE SEQUENCE [LARGE SCALE GENOMIC DNA]</scope>
    <source>
        <strain evidence="4 5">DSM 43800</strain>
    </source>
</reference>
<evidence type="ECO:0000259" key="3">
    <source>
        <dbReference type="PROSITE" id="PS51708"/>
    </source>
</evidence>
<dbReference type="RefSeq" id="WP_121002939.1">
    <property type="nucleotide sequence ID" value="NZ_RBXO01000001.1"/>
</dbReference>
<name>A0A495VVQ3_9PSEU</name>
<accession>A0A495VVQ3</accession>
<dbReference type="PANTHER" id="PTHR39339">
    <property type="entry name" value="SLR1444 PROTEIN"/>
    <property type="match status" value="1"/>
</dbReference>
<dbReference type="SUPFAM" id="SSF55154">
    <property type="entry name" value="CYTH-like phosphatases"/>
    <property type="match status" value="1"/>
</dbReference>
<protein>
    <submittedName>
        <fullName evidence="4">Inorganic triphosphatase YgiF</fullName>
    </submittedName>
</protein>
<dbReference type="PROSITE" id="PS51708">
    <property type="entry name" value="CHAD"/>
    <property type="match status" value="1"/>
</dbReference>
<evidence type="ECO:0000313" key="5">
    <source>
        <dbReference type="Proteomes" id="UP000282084"/>
    </source>
</evidence>
<keyword evidence="5" id="KW-1185">Reference proteome</keyword>
<evidence type="ECO:0000259" key="2">
    <source>
        <dbReference type="PROSITE" id="PS51707"/>
    </source>
</evidence>
<feature type="compositionally biased region" description="Basic and acidic residues" evidence="1">
    <location>
        <begin position="1"/>
        <end position="13"/>
    </location>
</feature>
<dbReference type="EMBL" id="RBXO01000001">
    <property type="protein sequence ID" value="RKT52990.1"/>
    <property type="molecule type" value="Genomic_DNA"/>
</dbReference>